<dbReference type="InterPro" id="IPR017946">
    <property type="entry name" value="PLC-like_Pdiesterase_TIM-brl"/>
</dbReference>
<dbReference type="GO" id="GO:0008081">
    <property type="term" value="F:phosphoric diester hydrolase activity"/>
    <property type="evidence" value="ECO:0007669"/>
    <property type="project" value="InterPro"/>
</dbReference>
<dbReference type="OrthoDB" id="7984201at2759"/>
<dbReference type="AlphaFoldDB" id="A0A9Q8PL40"/>
<dbReference type="PANTHER" id="PTHR13593:SF140">
    <property type="entry name" value="PLC-LIKE PHOSPHODIESTERASE"/>
    <property type="match status" value="1"/>
</dbReference>
<dbReference type="InterPro" id="IPR051057">
    <property type="entry name" value="PI-PLC_domain"/>
</dbReference>
<keyword evidence="4" id="KW-1185">Reference proteome</keyword>
<sequence length="471" mass="50953">MLPTALWLLCLAVATRAQDTSSTTSGSSTSSSGSRSSTRSNAFSFTNAISTISGPIPTEAFTGSEYTYLSATGQSTVQTLTETTSLNGSLTTLTTTSSASSNSQVTVSSKSVSLTQIVGATQNSTLNSTASSTSSAAAPTNTVPCNGYPEFCTRKYSNITQVAAHNAFFVVNNNAASNQDLPITTQMNDGVRMLTGEVHRVNGTLYNCHTDCDLLNAGTYESGLNTVREWLQDHPYDVMSLLIVNSNFVWVENFTAPFENAGLMPYVYTPAFIPQYRDQWPTLGEMILRNERLVVFMDYNANQESVPFILDEFTHMWETPFSPQDQAFPCTQQRPPDLNQTEARENYMYLANHNLNTAIDLSSIGIDTSELLVPNTAEINATNGQQNEFGRLGAMNINCTAEWGRPPNWFLVDYYNYGSPEPGSVFEVAASANGVAYTAQCCGLAKSAAPYVRASSAGLVVAIGMGMLMGW</sequence>
<dbReference type="EMBL" id="CP090174">
    <property type="protein sequence ID" value="UJO24397.1"/>
    <property type="molecule type" value="Genomic_DNA"/>
</dbReference>
<dbReference type="Gene3D" id="3.20.20.190">
    <property type="entry name" value="Phosphatidylinositol (PI) phosphodiesterase"/>
    <property type="match status" value="1"/>
</dbReference>
<dbReference type="Pfam" id="PF26146">
    <property type="entry name" value="PI-PLC_X"/>
    <property type="match status" value="1"/>
</dbReference>
<dbReference type="OMA" id="CNNYVEF"/>
<organism evidence="3 4">
    <name type="scientific">Passalora fulva</name>
    <name type="common">Tomato leaf mold</name>
    <name type="synonym">Cladosporium fulvum</name>
    <dbReference type="NCBI Taxonomy" id="5499"/>
    <lineage>
        <taxon>Eukaryota</taxon>
        <taxon>Fungi</taxon>
        <taxon>Dikarya</taxon>
        <taxon>Ascomycota</taxon>
        <taxon>Pezizomycotina</taxon>
        <taxon>Dothideomycetes</taxon>
        <taxon>Dothideomycetidae</taxon>
        <taxon>Mycosphaerellales</taxon>
        <taxon>Mycosphaerellaceae</taxon>
        <taxon>Fulvia</taxon>
    </lineage>
</organism>
<evidence type="ECO:0000256" key="1">
    <source>
        <dbReference type="SAM" id="MobiDB-lite"/>
    </source>
</evidence>
<dbReference type="PANTHER" id="PTHR13593">
    <property type="match status" value="1"/>
</dbReference>
<dbReference type="Proteomes" id="UP000756132">
    <property type="component" value="Chromosome 12"/>
</dbReference>
<evidence type="ECO:0000256" key="2">
    <source>
        <dbReference type="SAM" id="SignalP"/>
    </source>
</evidence>
<feature type="chain" id="PRO_5040365814" description="PLC-like phosphodiesterase" evidence="2">
    <location>
        <begin position="18"/>
        <end position="471"/>
    </location>
</feature>
<dbReference type="SUPFAM" id="SSF51695">
    <property type="entry name" value="PLC-like phosphodiesterases"/>
    <property type="match status" value="1"/>
</dbReference>
<evidence type="ECO:0008006" key="5">
    <source>
        <dbReference type="Google" id="ProtNLM"/>
    </source>
</evidence>
<proteinExistence type="predicted"/>
<dbReference type="GeneID" id="71993402"/>
<dbReference type="RefSeq" id="XP_047768763.1">
    <property type="nucleotide sequence ID" value="XM_047912672.1"/>
</dbReference>
<dbReference type="KEGG" id="ffu:CLAFUR5_13524"/>
<dbReference type="GO" id="GO:0006629">
    <property type="term" value="P:lipid metabolic process"/>
    <property type="evidence" value="ECO:0007669"/>
    <property type="project" value="InterPro"/>
</dbReference>
<name>A0A9Q8PL40_PASFU</name>
<keyword evidence="2" id="KW-0732">Signal</keyword>
<protein>
    <recommendedName>
        <fullName evidence="5">PLC-like phosphodiesterase</fullName>
    </recommendedName>
</protein>
<gene>
    <name evidence="3" type="ORF">CLAFUR5_13524</name>
</gene>
<reference evidence="3" key="1">
    <citation type="submission" date="2021-12" db="EMBL/GenBank/DDBJ databases">
        <authorList>
            <person name="Zaccaron A."/>
            <person name="Stergiopoulos I."/>
        </authorList>
    </citation>
    <scope>NUCLEOTIDE SEQUENCE</scope>
    <source>
        <strain evidence="3">Race5_Kim</strain>
    </source>
</reference>
<evidence type="ECO:0000313" key="4">
    <source>
        <dbReference type="Proteomes" id="UP000756132"/>
    </source>
</evidence>
<reference evidence="3" key="2">
    <citation type="journal article" date="2022" name="Microb. Genom.">
        <title>A chromosome-scale genome assembly of the tomato pathogen Cladosporium fulvum reveals a compartmentalized genome architecture and the presence of a dispensable chromosome.</title>
        <authorList>
            <person name="Zaccaron A.Z."/>
            <person name="Chen L.H."/>
            <person name="Samaras A."/>
            <person name="Stergiopoulos I."/>
        </authorList>
    </citation>
    <scope>NUCLEOTIDE SEQUENCE</scope>
    <source>
        <strain evidence="3">Race5_Kim</strain>
    </source>
</reference>
<accession>A0A9Q8PL40</accession>
<evidence type="ECO:0000313" key="3">
    <source>
        <dbReference type="EMBL" id="UJO24397.1"/>
    </source>
</evidence>
<feature type="signal peptide" evidence="2">
    <location>
        <begin position="1"/>
        <end position="17"/>
    </location>
</feature>
<feature type="region of interest" description="Disordered" evidence="1">
    <location>
        <begin position="20"/>
        <end position="40"/>
    </location>
</feature>